<feature type="compositionally biased region" description="Basic residues" evidence="1">
    <location>
        <begin position="655"/>
        <end position="665"/>
    </location>
</feature>
<dbReference type="Proteomes" id="UP001497497">
    <property type="component" value="Unassembled WGS sequence"/>
</dbReference>
<gene>
    <name evidence="2" type="ORF">GSLYS_00004083001</name>
</gene>
<keyword evidence="3" id="KW-1185">Reference proteome</keyword>
<dbReference type="EMBL" id="CAXITT010000058">
    <property type="protein sequence ID" value="CAL1529950.1"/>
    <property type="molecule type" value="Genomic_DNA"/>
</dbReference>
<feature type="region of interest" description="Disordered" evidence="1">
    <location>
        <begin position="130"/>
        <end position="193"/>
    </location>
</feature>
<organism evidence="2 3">
    <name type="scientific">Lymnaea stagnalis</name>
    <name type="common">Great pond snail</name>
    <name type="synonym">Helix stagnalis</name>
    <dbReference type="NCBI Taxonomy" id="6523"/>
    <lineage>
        <taxon>Eukaryota</taxon>
        <taxon>Metazoa</taxon>
        <taxon>Spiralia</taxon>
        <taxon>Lophotrochozoa</taxon>
        <taxon>Mollusca</taxon>
        <taxon>Gastropoda</taxon>
        <taxon>Heterobranchia</taxon>
        <taxon>Euthyneura</taxon>
        <taxon>Panpulmonata</taxon>
        <taxon>Hygrophila</taxon>
        <taxon>Lymnaeoidea</taxon>
        <taxon>Lymnaeidae</taxon>
        <taxon>Lymnaea</taxon>
    </lineage>
</organism>
<feature type="compositionally biased region" description="Basic and acidic residues" evidence="1">
    <location>
        <begin position="412"/>
        <end position="428"/>
    </location>
</feature>
<proteinExistence type="predicted"/>
<feature type="compositionally biased region" description="Basic and acidic residues" evidence="1">
    <location>
        <begin position="503"/>
        <end position="514"/>
    </location>
</feature>
<comment type="caution">
    <text evidence="2">The sequence shown here is derived from an EMBL/GenBank/DDBJ whole genome shotgun (WGS) entry which is preliminary data.</text>
</comment>
<name>A0AAV2H9U6_LYMST</name>
<feature type="region of interest" description="Disordered" evidence="1">
    <location>
        <begin position="1"/>
        <end position="78"/>
    </location>
</feature>
<feature type="compositionally biased region" description="Basic residues" evidence="1">
    <location>
        <begin position="340"/>
        <end position="365"/>
    </location>
</feature>
<feature type="compositionally biased region" description="Basic and acidic residues" evidence="1">
    <location>
        <begin position="27"/>
        <end position="40"/>
    </location>
</feature>
<feature type="compositionally biased region" description="Basic and acidic residues" evidence="1">
    <location>
        <begin position="267"/>
        <end position="283"/>
    </location>
</feature>
<feature type="compositionally biased region" description="Polar residues" evidence="1">
    <location>
        <begin position="515"/>
        <end position="525"/>
    </location>
</feature>
<sequence length="924" mass="102179">MASETFRSMYKPKLKEENTTMSRRKSRGIERKQLRADEVNKRRHVSNDISIVEEDHNTEDGHDHAILAHSPHKKAESLADRLKKWREEKKKQREEAKNLKKPMFKVSSNVQGSINSDLFIRKEKVTPAGAMLKSAKPSSKESLKRDNVSAGKTESKRVTHSLKENPVKPIVQVSKPSSNRITRSNTKLASTTTKGAVKTVAETKKLSGATVGSQKDKTKEKPSGLYTKLTEAAKAKVNLGKPKEFLRAKVHVNVPTKGTKTKAKNGSPERDSPRLPKDKDVAPNRKLSECAAVCAGASHLETSSFENEQGLHLSDSNVSTPKHSTPRRIRISSNGLRSTSGKKYRKTPAARHSAPHQKKTPRRSSRNISAIHCTPKKPVDQLPEKDRTPLTTAEQDSQVKNSPTLTAPGHNKTSESLKRKVNRKDKENCLSEENAGQLIKSAAQCSSPESAGQDFSVVITRLGSTDAPVMGDKGLEKNGHDSMNIRSSQRRKSKTMSNVQNHKTCDTTPKDSKSEILSNSVSKKNQQQEFTFAGENDENVEVQIPQKRLESSVTALIDNGSEEEMTSPAKRRKQSVAQEKRYLDDETLSNDGIGLDKQVNFDVDLKSAKVDKKYHTRKSLRRGALAASTGNSSTTESESENIQFSPRASFGSRGSKGRRSGRKSSRSVVVSVSDEGTTDANGKNIIEEFHPNVEYHDVSNSFSPNRSGRKIKSRKSVMLKVSDEVTSMTVSGPQVDVVYHVKKPALSDGSSRPLQELAVEKMDGEVSFIEVVSKNCFILKVPLDETTSESSFKKQQPASIDNIETTQAFIPSQSFSERTLSYLDTPPKHSLPIDSSTALSTISSPVTPRVLRSRGLSIGTPSTFKTPCQPVSAIKAKSGRRKTDSVKIKSPEEMLLFNNNILPVIHFKLTTRRKCIYHFIITEF</sequence>
<reference evidence="2 3" key="1">
    <citation type="submission" date="2024-04" db="EMBL/GenBank/DDBJ databases">
        <authorList>
            <consortium name="Genoscope - CEA"/>
            <person name="William W."/>
        </authorList>
    </citation>
    <scope>NUCLEOTIDE SEQUENCE [LARGE SCALE GENOMIC DNA]</scope>
</reference>
<dbReference type="AlphaFoldDB" id="A0AAV2H9U6"/>
<accession>A0AAV2H9U6</accession>
<feature type="region of interest" description="Disordered" evidence="1">
    <location>
        <begin position="306"/>
        <end position="428"/>
    </location>
</feature>
<feature type="compositionally biased region" description="Polar residues" evidence="1">
    <location>
        <begin position="389"/>
        <end position="405"/>
    </location>
</feature>
<feature type="compositionally biased region" description="Basic and acidic residues" evidence="1">
    <location>
        <begin position="53"/>
        <end position="66"/>
    </location>
</feature>
<evidence type="ECO:0000313" key="2">
    <source>
        <dbReference type="EMBL" id="CAL1529950.1"/>
    </source>
</evidence>
<evidence type="ECO:0000313" key="3">
    <source>
        <dbReference type="Proteomes" id="UP001497497"/>
    </source>
</evidence>
<feature type="region of interest" description="Disordered" evidence="1">
    <location>
        <begin position="558"/>
        <end position="583"/>
    </location>
</feature>
<feature type="region of interest" description="Disordered" evidence="1">
    <location>
        <begin position="613"/>
        <end position="682"/>
    </location>
</feature>
<feature type="region of interest" description="Disordered" evidence="1">
    <location>
        <begin position="248"/>
        <end position="283"/>
    </location>
</feature>
<protein>
    <submittedName>
        <fullName evidence="2">Uncharacterized protein</fullName>
    </submittedName>
</protein>
<feature type="compositionally biased region" description="Polar residues" evidence="1">
    <location>
        <begin position="314"/>
        <end position="323"/>
    </location>
</feature>
<feature type="compositionally biased region" description="Polar residues" evidence="1">
    <location>
        <begin position="174"/>
        <end position="193"/>
    </location>
</feature>
<feature type="compositionally biased region" description="Basic and acidic residues" evidence="1">
    <location>
        <begin position="138"/>
        <end position="166"/>
    </location>
</feature>
<evidence type="ECO:0000256" key="1">
    <source>
        <dbReference type="SAM" id="MobiDB-lite"/>
    </source>
</evidence>
<feature type="region of interest" description="Disordered" evidence="1">
    <location>
        <begin position="469"/>
        <end position="525"/>
    </location>
</feature>
<feature type="compositionally biased region" description="Basic and acidic residues" evidence="1">
    <location>
        <begin position="377"/>
        <end position="388"/>
    </location>
</feature>